<name>A0A8S5TQP9_9CAUD</name>
<accession>A0A8S5TQP9</accession>
<sequence length="190" mass="21845">MERLTLDDMIKALKCVASQDTIGDCYAGHENFMHRNDEHKRIVCGTGEDLRDYISGKEAVGCPYYQNTYGCCFENGELCWLKDVAELLKELKSYKDLEEQGLLVRLPCKVGDDAYIIPSPPVCELNILNGYENLNRVYHQHIELITFAGSHWYATGREEYKEKVLNDTTFGTTWFLTREEAEKKLEEAAK</sequence>
<organism evidence="1">
    <name type="scientific">Siphoviridae sp. ctbbV81</name>
    <dbReference type="NCBI Taxonomy" id="2827900"/>
    <lineage>
        <taxon>Viruses</taxon>
        <taxon>Duplodnaviria</taxon>
        <taxon>Heunggongvirae</taxon>
        <taxon>Uroviricota</taxon>
        <taxon>Caudoviricetes</taxon>
    </lineage>
</organism>
<reference evidence="1" key="1">
    <citation type="journal article" date="2021" name="Proc. Natl. Acad. Sci. U.S.A.">
        <title>A Catalog of Tens of Thousands of Viruses from Human Metagenomes Reveals Hidden Associations with Chronic Diseases.</title>
        <authorList>
            <person name="Tisza M.J."/>
            <person name="Buck C.B."/>
        </authorList>
    </citation>
    <scope>NUCLEOTIDE SEQUENCE</scope>
    <source>
        <strain evidence="1">CtbbV81</strain>
    </source>
</reference>
<evidence type="ECO:0000313" key="1">
    <source>
        <dbReference type="EMBL" id="DAF65468.1"/>
    </source>
</evidence>
<proteinExistence type="predicted"/>
<dbReference type="EMBL" id="BK032878">
    <property type="protein sequence ID" value="DAF65468.1"/>
    <property type="molecule type" value="Genomic_DNA"/>
</dbReference>
<protein>
    <submittedName>
        <fullName evidence="1">Uncharacterized protein</fullName>
    </submittedName>
</protein>